<dbReference type="RefSeq" id="WP_145255975.1">
    <property type="nucleotide sequence ID" value="NZ_CP036279.1"/>
</dbReference>
<accession>A0A518B013</accession>
<dbReference type="Pfam" id="PF01738">
    <property type="entry name" value="DLH"/>
    <property type="match status" value="2"/>
</dbReference>
<dbReference type="InterPro" id="IPR050261">
    <property type="entry name" value="FrsA_esterase"/>
</dbReference>
<dbReference type="EMBL" id="CP036279">
    <property type="protein sequence ID" value="QDU60318.1"/>
    <property type="molecule type" value="Genomic_DNA"/>
</dbReference>
<feature type="domain" description="Dienelactone hydrolase" evidence="1">
    <location>
        <begin position="534"/>
        <end position="625"/>
    </location>
</feature>
<name>A0A518B013_9BACT</name>
<dbReference type="AlphaFoldDB" id="A0A518B013"/>
<dbReference type="Proteomes" id="UP000317093">
    <property type="component" value="Chromosome"/>
</dbReference>
<dbReference type="InterPro" id="IPR029058">
    <property type="entry name" value="AB_hydrolase_fold"/>
</dbReference>
<dbReference type="GO" id="GO:0016787">
    <property type="term" value="F:hydrolase activity"/>
    <property type="evidence" value="ECO:0007669"/>
    <property type="project" value="UniProtKB-KW"/>
</dbReference>
<protein>
    <submittedName>
        <fullName evidence="2">Alpha/beta hydrolase family protein</fullName>
    </submittedName>
</protein>
<dbReference type="Gene3D" id="3.40.50.1820">
    <property type="entry name" value="alpha/beta hydrolase"/>
    <property type="match status" value="2"/>
</dbReference>
<dbReference type="KEGG" id="knv:Pan216_11570"/>
<gene>
    <name evidence="2" type="ORF">Pan216_11570</name>
</gene>
<evidence type="ECO:0000313" key="2">
    <source>
        <dbReference type="EMBL" id="QDU60318.1"/>
    </source>
</evidence>
<dbReference type="OrthoDB" id="8183145at2"/>
<evidence type="ECO:0000259" key="1">
    <source>
        <dbReference type="Pfam" id="PF01738"/>
    </source>
</evidence>
<proteinExistence type="predicted"/>
<feature type="domain" description="Dienelactone hydrolase" evidence="1">
    <location>
        <begin position="174"/>
        <end position="277"/>
    </location>
</feature>
<sequence length="752" mass="83263">MSREIFSTTLLLLAGSLAGADQPLPGTKPLTRSDDIASSMVDGIDRFLLERLDQADARRAERWNTDTSSPEAHEASLVAKRELLAHQLGVRDKRVPAQAPVPSSPVDQSPVLGASEAFEAIPVRWSAFADVHGEGLLLVPKGNVSVANVVAIPDAAQTPEQLAGLDAGTPPEQQFARRLAESGCRVLIPALVNRELRPSPRAIMSNREFVYRAAYELGRHLLGYEIQKVLAGVDWFAETSDQPIGVVGYGEGGFLALAAGALDPRIDAVLVSGYFGSRTDLWKEPMDRNIFGFVRDFGAAELAAMIAPRPLVIEAGKAPTLVLESKGGAPGELTRPADAEVRKEFALAKTLAGSVAPKDSWKLLEPGAETFGSPEALRAFLHALNAEASLAELGSDPSATRSVDNDARQERLTHELDRHNQWLLSESPYVREEYFKDLDTSSMESFRRTIEPYREAFRKDVIGEFDEKLSEPNPRTRRFTKNAKWTGYEVVLDVFPDVIAYGLLLVPNDLKAGEERPVVVCQHGLEGRPQPLVSGNHRAYKDFAAKLADRGFVVFCPQNPYIFKDRFRTLQRKSYLLGKTLFSTIVPQHQRITDWLASLPFVDGDRIGFYGLSYGGKTAMRVPPLVDNYALSICSGDFNEWVDKNASTRRPTSYMFTGEYEIFEFDLGSTFNYAEMAYLIAPRPFMVERGHFDGVARDDTVGSEFGKVRFLYNAKLGIGDRAEIEWFPGPHAINGVGTFDFLHKHLDWPKRD</sequence>
<organism evidence="2 3">
    <name type="scientific">Kolteria novifilia</name>
    <dbReference type="NCBI Taxonomy" id="2527975"/>
    <lineage>
        <taxon>Bacteria</taxon>
        <taxon>Pseudomonadati</taxon>
        <taxon>Planctomycetota</taxon>
        <taxon>Planctomycetia</taxon>
        <taxon>Kolteriales</taxon>
        <taxon>Kolteriaceae</taxon>
        <taxon>Kolteria</taxon>
    </lineage>
</organism>
<dbReference type="PANTHER" id="PTHR22946">
    <property type="entry name" value="DIENELACTONE HYDROLASE DOMAIN-CONTAINING PROTEIN-RELATED"/>
    <property type="match status" value="1"/>
</dbReference>
<keyword evidence="3" id="KW-1185">Reference proteome</keyword>
<evidence type="ECO:0000313" key="3">
    <source>
        <dbReference type="Proteomes" id="UP000317093"/>
    </source>
</evidence>
<reference evidence="2 3" key="1">
    <citation type="submission" date="2019-02" db="EMBL/GenBank/DDBJ databases">
        <title>Deep-cultivation of Planctomycetes and their phenomic and genomic characterization uncovers novel biology.</title>
        <authorList>
            <person name="Wiegand S."/>
            <person name="Jogler M."/>
            <person name="Boedeker C."/>
            <person name="Pinto D."/>
            <person name="Vollmers J."/>
            <person name="Rivas-Marin E."/>
            <person name="Kohn T."/>
            <person name="Peeters S.H."/>
            <person name="Heuer A."/>
            <person name="Rast P."/>
            <person name="Oberbeckmann S."/>
            <person name="Bunk B."/>
            <person name="Jeske O."/>
            <person name="Meyerdierks A."/>
            <person name="Storesund J.E."/>
            <person name="Kallscheuer N."/>
            <person name="Luecker S."/>
            <person name="Lage O.M."/>
            <person name="Pohl T."/>
            <person name="Merkel B.J."/>
            <person name="Hornburger P."/>
            <person name="Mueller R.-W."/>
            <person name="Bruemmer F."/>
            <person name="Labrenz M."/>
            <person name="Spormann A.M."/>
            <person name="Op den Camp H."/>
            <person name="Overmann J."/>
            <person name="Amann R."/>
            <person name="Jetten M.S.M."/>
            <person name="Mascher T."/>
            <person name="Medema M.H."/>
            <person name="Devos D.P."/>
            <person name="Kaster A.-K."/>
            <person name="Ovreas L."/>
            <person name="Rohde M."/>
            <person name="Galperin M.Y."/>
            <person name="Jogler C."/>
        </authorList>
    </citation>
    <scope>NUCLEOTIDE SEQUENCE [LARGE SCALE GENOMIC DNA]</scope>
    <source>
        <strain evidence="2 3">Pan216</strain>
    </source>
</reference>
<dbReference type="InterPro" id="IPR002925">
    <property type="entry name" value="Dienelactn_hydro"/>
</dbReference>
<dbReference type="SUPFAM" id="SSF53474">
    <property type="entry name" value="alpha/beta-Hydrolases"/>
    <property type="match status" value="2"/>
</dbReference>
<keyword evidence="2" id="KW-0378">Hydrolase</keyword>